<dbReference type="GO" id="GO:0061630">
    <property type="term" value="F:ubiquitin protein ligase activity"/>
    <property type="evidence" value="ECO:0007669"/>
    <property type="project" value="TreeGrafter"/>
</dbReference>
<evidence type="ECO:0000259" key="5">
    <source>
        <dbReference type="PROSITE" id="PS50089"/>
    </source>
</evidence>
<keyword evidence="3" id="KW-0862">Zinc</keyword>
<dbReference type="AlphaFoldDB" id="A0A6V7PXE2"/>
<name>A0A6V7PXE2_ANACO</name>
<dbReference type="InterPro" id="IPR013083">
    <property type="entry name" value="Znf_RING/FYVE/PHD"/>
</dbReference>
<dbReference type="PROSITE" id="PS50089">
    <property type="entry name" value="ZF_RING_2"/>
    <property type="match status" value="1"/>
</dbReference>
<dbReference type="Pfam" id="PF13639">
    <property type="entry name" value="zf-RING_2"/>
    <property type="match status" value="1"/>
</dbReference>
<dbReference type="SUPFAM" id="SSF57850">
    <property type="entry name" value="RING/U-box"/>
    <property type="match status" value="1"/>
</dbReference>
<dbReference type="EMBL" id="LR862153">
    <property type="protein sequence ID" value="CAD1835316.1"/>
    <property type="molecule type" value="Genomic_DNA"/>
</dbReference>
<gene>
    <name evidence="6" type="ORF">CB5_LOCUS18527</name>
</gene>
<evidence type="ECO:0000256" key="3">
    <source>
        <dbReference type="ARBA" id="ARBA00022833"/>
    </source>
</evidence>
<dbReference type="GO" id="GO:0016567">
    <property type="term" value="P:protein ubiquitination"/>
    <property type="evidence" value="ECO:0007669"/>
    <property type="project" value="TreeGrafter"/>
</dbReference>
<feature type="domain" description="RING-type" evidence="5">
    <location>
        <begin position="98"/>
        <end position="142"/>
    </location>
</feature>
<sequence>MGFPVGYSEVLLPKLFLHLVLLLGFVRRALSWALGALGLGDLLDPDSPWPDPAAAAAAAAAAAPALQLRRAEFRAVPALLIEELLPVVLYEELGGESCAVCLSEMGRGEEVRRLSNCRHVFHRGCLDRWMVGHEQGTCPLCRAPLLPADAAEALGHGAAARVWAAAGIPDSSDFDLFDFSLPSPPPLPSPTLFLPHQLLPSSSSSF</sequence>
<accession>A0A6V7PXE2</accession>
<evidence type="ECO:0000256" key="1">
    <source>
        <dbReference type="ARBA" id="ARBA00022723"/>
    </source>
</evidence>
<protein>
    <recommendedName>
        <fullName evidence="5">RING-type domain-containing protein</fullName>
    </recommendedName>
</protein>
<reference evidence="6" key="1">
    <citation type="submission" date="2020-07" db="EMBL/GenBank/DDBJ databases">
        <authorList>
            <person name="Lin J."/>
        </authorList>
    </citation>
    <scope>NUCLEOTIDE SEQUENCE</scope>
</reference>
<dbReference type="Gene3D" id="3.30.40.10">
    <property type="entry name" value="Zinc/RING finger domain, C3HC4 (zinc finger)"/>
    <property type="match status" value="1"/>
</dbReference>
<dbReference type="PANTHER" id="PTHR45969">
    <property type="entry name" value="RING ZINC FINGER PROTEIN-RELATED"/>
    <property type="match status" value="1"/>
</dbReference>
<evidence type="ECO:0000256" key="2">
    <source>
        <dbReference type="ARBA" id="ARBA00022771"/>
    </source>
</evidence>
<dbReference type="InterPro" id="IPR001841">
    <property type="entry name" value="Znf_RING"/>
</dbReference>
<proteinExistence type="predicted"/>
<dbReference type="PANTHER" id="PTHR45969:SF33">
    <property type="entry name" value="RING ZINC FINGER PROTEIN-RELATED"/>
    <property type="match status" value="1"/>
</dbReference>
<dbReference type="SMART" id="SM00184">
    <property type="entry name" value="RING"/>
    <property type="match status" value="1"/>
</dbReference>
<keyword evidence="1" id="KW-0479">Metal-binding</keyword>
<keyword evidence="2 4" id="KW-0863">Zinc-finger</keyword>
<organism evidence="6">
    <name type="scientific">Ananas comosus var. bracteatus</name>
    <name type="common">red pineapple</name>
    <dbReference type="NCBI Taxonomy" id="296719"/>
    <lineage>
        <taxon>Eukaryota</taxon>
        <taxon>Viridiplantae</taxon>
        <taxon>Streptophyta</taxon>
        <taxon>Embryophyta</taxon>
        <taxon>Tracheophyta</taxon>
        <taxon>Spermatophyta</taxon>
        <taxon>Magnoliopsida</taxon>
        <taxon>Liliopsida</taxon>
        <taxon>Poales</taxon>
        <taxon>Bromeliaceae</taxon>
        <taxon>Bromelioideae</taxon>
        <taxon>Ananas</taxon>
    </lineage>
</organism>
<dbReference type="GO" id="GO:0008270">
    <property type="term" value="F:zinc ion binding"/>
    <property type="evidence" value="ECO:0007669"/>
    <property type="project" value="UniProtKB-KW"/>
</dbReference>
<evidence type="ECO:0000256" key="4">
    <source>
        <dbReference type="PROSITE-ProRule" id="PRU00175"/>
    </source>
</evidence>
<evidence type="ECO:0000313" key="6">
    <source>
        <dbReference type="EMBL" id="CAD1835316.1"/>
    </source>
</evidence>